<organism evidence="1 2">
    <name type="scientific">Colletotrichum godetiae</name>
    <dbReference type="NCBI Taxonomy" id="1209918"/>
    <lineage>
        <taxon>Eukaryota</taxon>
        <taxon>Fungi</taxon>
        <taxon>Dikarya</taxon>
        <taxon>Ascomycota</taxon>
        <taxon>Pezizomycotina</taxon>
        <taxon>Sordariomycetes</taxon>
        <taxon>Hypocreomycetidae</taxon>
        <taxon>Glomerellales</taxon>
        <taxon>Glomerellaceae</taxon>
        <taxon>Colletotrichum</taxon>
        <taxon>Colletotrichum acutatum species complex</taxon>
    </lineage>
</organism>
<dbReference type="RefSeq" id="XP_060424885.1">
    <property type="nucleotide sequence ID" value="XM_060575890.1"/>
</dbReference>
<sequence length="103" mass="11003">MGPAERPRPRLSFVAPRLLASARLAASTGCEICRAARSLSPARGIGLQPVVLGGGRGGASTVYDDSAMTCLESLVAWSDGRETPMMAYLTAHHEPFSWDMHVF</sequence>
<evidence type="ECO:0000313" key="2">
    <source>
        <dbReference type="Proteomes" id="UP001224890"/>
    </source>
</evidence>
<gene>
    <name evidence="1" type="ORF">BDP55DRAFT_677360</name>
</gene>
<dbReference type="EMBL" id="JAHMHR010000052">
    <property type="protein sequence ID" value="KAK1660121.1"/>
    <property type="molecule type" value="Genomic_DNA"/>
</dbReference>
<reference evidence="1" key="1">
    <citation type="submission" date="2021-06" db="EMBL/GenBank/DDBJ databases">
        <title>Comparative genomics, transcriptomics and evolutionary studies reveal genomic signatures of adaptation to plant cell wall in hemibiotrophic fungi.</title>
        <authorList>
            <consortium name="DOE Joint Genome Institute"/>
            <person name="Baroncelli R."/>
            <person name="Diaz J.F."/>
            <person name="Benocci T."/>
            <person name="Peng M."/>
            <person name="Battaglia E."/>
            <person name="Haridas S."/>
            <person name="Andreopoulos W."/>
            <person name="Labutti K."/>
            <person name="Pangilinan J."/>
            <person name="Floch G.L."/>
            <person name="Makela M.R."/>
            <person name="Henrissat B."/>
            <person name="Grigoriev I.V."/>
            <person name="Crouch J.A."/>
            <person name="De Vries R.P."/>
            <person name="Sukno S.A."/>
            <person name="Thon M.R."/>
        </authorList>
    </citation>
    <scope>NUCLEOTIDE SEQUENCE</scope>
    <source>
        <strain evidence="1">CBS 193.32</strain>
    </source>
</reference>
<name>A0AAJ0EPV4_9PEZI</name>
<dbReference type="GeneID" id="85460416"/>
<keyword evidence="2" id="KW-1185">Reference proteome</keyword>
<protein>
    <submittedName>
        <fullName evidence="1">Uncharacterized protein</fullName>
    </submittedName>
</protein>
<proteinExistence type="predicted"/>
<accession>A0AAJ0EPV4</accession>
<dbReference type="Proteomes" id="UP001224890">
    <property type="component" value="Unassembled WGS sequence"/>
</dbReference>
<evidence type="ECO:0000313" key="1">
    <source>
        <dbReference type="EMBL" id="KAK1660121.1"/>
    </source>
</evidence>
<dbReference type="AlphaFoldDB" id="A0AAJ0EPV4"/>
<comment type="caution">
    <text evidence="1">The sequence shown here is derived from an EMBL/GenBank/DDBJ whole genome shotgun (WGS) entry which is preliminary data.</text>
</comment>